<feature type="domain" description="Amidase" evidence="3">
    <location>
        <begin position="1"/>
        <end position="104"/>
    </location>
</feature>
<dbReference type="GO" id="GO:0016787">
    <property type="term" value="F:hydrolase activity"/>
    <property type="evidence" value="ECO:0007669"/>
    <property type="project" value="UniProtKB-KW"/>
</dbReference>
<organism evidence="4 5">
    <name type="scientific">Oidiodendron maius (strain Zn)</name>
    <dbReference type="NCBI Taxonomy" id="913774"/>
    <lineage>
        <taxon>Eukaryota</taxon>
        <taxon>Fungi</taxon>
        <taxon>Dikarya</taxon>
        <taxon>Ascomycota</taxon>
        <taxon>Pezizomycotina</taxon>
        <taxon>Leotiomycetes</taxon>
        <taxon>Leotiomycetes incertae sedis</taxon>
        <taxon>Myxotrichaceae</taxon>
        <taxon>Oidiodendron</taxon>
    </lineage>
</organism>
<dbReference type="Gene3D" id="3.90.1300.10">
    <property type="entry name" value="Amidase signature (AS) domain"/>
    <property type="match status" value="1"/>
</dbReference>
<comment type="similarity">
    <text evidence="1">Belongs to the amidase family.</text>
</comment>
<dbReference type="SUPFAM" id="SSF75304">
    <property type="entry name" value="Amidase signature (AS) enzymes"/>
    <property type="match status" value="1"/>
</dbReference>
<dbReference type="PANTHER" id="PTHR46072:SF2">
    <property type="entry name" value="AMIDASE (EUROFUNG)"/>
    <property type="match status" value="1"/>
</dbReference>
<dbReference type="OrthoDB" id="6428749at2759"/>
<keyword evidence="5" id="KW-1185">Reference proteome</keyword>
<dbReference type="PANTHER" id="PTHR46072">
    <property type="entry name" value="AMIDASE-RELATED-RELATED"/>
    <property type="match status" value="1"/>
</dbReference>
<evidence type="ECO:0000256" key="2">
    <source>
        <dbReference type="ARBA" id="ARBA00022801"/>
    </source>
</evidence>
<proteinExistence type="inferred from homology"/>
<dbReference type="InterPro" id="IPR023631">
    <property type="entry name" value="Amidase_dom"/>
</dbReference>
<dbReference type="Pfam" id="PF01425">
    <property type="entry name" value="Amidase"/>
    <property type="match status" value="1"/>
</dbReference>
<name>A0A0C3HXW8_OIDMZ</name>
<dbReference type="EMBL" id="KN832870">
    <property type="protein sequence ID" value="KIN07062.1"/>
    <property type="molecule type" value="Genomic_DNA"/>
</dbReference>
<gene>
    <name evidence="4" type="ORF">OIDMADRAFT_46970</name>
</gene>
<dbReference type="HOGENOM" id="CLU_1586977_0_0_1"/>
<dbReference type="AlphaFoldDB" id="A0A0C3HXW8"/>
<evidence type="ECO:0000259" key="3">
    <source>
        <dbReference type="Pfam" id="PF01425"/>
    </source>
</evidence>
<dbReference type="InParanoid" id="A0A0C3HXW8"/>
<reference evidence="4 5" key="1">
    <citation type="submission" date="2014-04" db="EMBL/GenBank/DDBJ databases">
        <authorList>
            <consortium name="DOE Joint Genome Institute"/>
            <person name="Kuo A."/>
            <person name="Martino E."/>
            <person name="Perotto S."/>
            <person name="Kohler A."/>
            <person name="Nagy L.G."/>
            <person name="Floudas D."/>
            <person name="Copeland A."/>
            <person name="Barry K.W."/>
            <person name="Cichocki N."/>
            <person name="Veneault-Fourrey C."/>
            <person name="LaButti K."/>
            <person name="Lindquist E.A."/>
            <person name="Lipzen A."/>
            <person name="Lundell T."/>
            <person name="Morin E."/>
            <person name="Murat C."/>
            <person name="Sun H."/>
            <person name="Tunlid A."/>
            <person name="Henrissat B."/>
            <person name="Grigoriev I.V."/>
            <person name="Hibbett D.S."/>
            <person name="Martin F."/>
            <person name="Nordberg H.P."/>
            <person name="Cantor M.N."/>
            <person name="Hua S.X."/>
        </authorList>
    </citation>
    <scope>NUCLEOTIDE SEQUENCE [LARGE SCALE GENOMIC DNA]</scope>
    <source>
        <strain evidence="4 5">Zn</strain>
    </source>
</reference>
<dbReference type="Proteomes" id="UP000054321">
    <property type="component" value="Unassembled WGS sequence"/>
</dbReference>
<evidence type="ECO:0000256" key="1">
    <source>
        <dbReference type="ARBA" id="ARBA00009199"/>
    </source>
</evidence>
<evidence type="ECO:0000313" key="4">
    <source>
        <dbReference type="EMBL" id="KIN07062.1"/>
    </source>
</evidence>
<evidence type="ECO:0000313" key="5">
    <source>
        <dbReference type="Proteomes" id="UP000054321"/>
    </source>
</evidence>
<dbReference type="InterPro" id="IPR036928">
    <property type="entry name" value="AS_sf"/>
</dbReference>
<accession>A0A0C3HXW8</accession>
<reference evidence="5" key="2">
    <citation type="submission" date="2015-01" db="EMBL/GenBank/DDBJ databases">
        <title>Evolutionary Origins and Diversification of the Mycorrhizal Mutualists.</title>
        <authorList>
            <consortium name="DOE Joint Genome Institute"/>
            <consortium name="Mycorrhizal Genomics Consortium"/>
            <person name="Kohler A."/>
            <person name="Kuo A."/>
            <person name="Nagy L.G."/>
            <person name="Floudas D."/>
            <person name="Copeland A."/>
            <person name="Barry K.W."/>
            <person name="Cichocki N."/>
            <person name="Veneault-Fourrey C."/>
            <person name="LaButti K."/>
            <person name="Lindquist E.A."/>
            <person name="Lipzen A."/>
            <person name="Lundell T."/>
            <person name="Morin E."/>
            <person name="Murat C."/>
            <person name="Riley R."/>
            <person name="Ohm R."/>
            <person name="Sun H."/>
            <person name="Tunlid A."/>
            <person name="Henrissat B."/>
            <person name="Grigoriev I.V."/>
            <person name="Hibbett D.S."/>
            <person name="Martin F."/>
        </authorList>
    </citation>
    <scope>NUCLEOTIDE SEQUENCE [LARGE SCALE GENOMIC DNA]</scope>
    <source>
        <strain evidence="5">Zn</strain>
    </source>
</reference>
<keyword evidence="2" id="KW-0378">Hydrolase</keyword>
<protein>
    <recommendedName>
        <fullName evidence="3">Amidase domain-containing protein</fullName>
    </recommendedName>
</protein>
<sequence length="168" mass="18290">MFASALQRAMELDAYFAEYKEPVGPLHGLPISLKDSIHVEVMDTSLGYESQIVTDLRSLGAVIYVKTSLPQGSLSAETSNSIIGYTPNPLNRQLTVGGSSGGEGGYWLCEEALSDSELISAARLISRQVGMAATGSVHQRDDCHMRDDVFHNIQEARYTSHYHDPGSQ</sequence>